<accession>A0A1I6A9Y3</accession>
<proteinExistence type="predicted"/>
<name>A0A1I6A9Y3_9RHOB</name>
<evidence type="ECO:0000313" key="2">
    <source>
        <dbReference type="Proteomes" id="UP000243106"/>
    </source>
</evidence>
<organism evidence="1 2">
    <name type="scientific">Roseivivax halotolerans</name>
    <dbReference type="NCBI Taxonomy" id="93684"/>
    <lineage>
        <taxon>Bacteria</taxon>
        <taxon>Pseudomonadati</taxon>
        <taxon>Pseudomonadota</taxon>
        <taxon>Alphaproteobacteria</taxon>
        <taxon>Rhodobacterales</taxon>
        <taxon>Roseobacteraceae</taxon>
        <taxon>Roseivivax</taxon>
    </lineage>
</organism>
<evidence type="ECO:0000313" key="1">
    <source>
        <dbReference type="EMBL" id="SFQ65367.1"/>
    </source>
</evidence>
<protein>
    <submittedName>
        <fullName evidence="1">Uncharacterized protein</fullName>
    </submittedName>
</protein>
<keyword evidence="2" id="KW-1185">Reference proteome</keyword>
<dbReference type="EMBL" id="FOXV01000016">
    <property type="protein sequence ID" value="SFQ65367.1"/>
    <property type="molecule type" value="Genomic_DNA"/>
</dbReference>
<dbReference type="AlphaFoldDB" id="A0A1I6A9Y3"/>
<dbReference type="STRING" id="93684.SAMN05421853_11649"/>
<gene>
    <name evidence="1" type="ORF">SAMN05421853_11649</name>
</gene>
<sequence length="127" mass="13937">MQHFAPAVTRAEPVRADKGTALHILFSLHGEELYDAAEALGGPRGVRLVSRLDAQLRKATEVTRAARQLAGELVRLLMLDGVDGLESEEAGHFAQIDPASELVHMICRLTDLLLDALSSIERERSQR</sequence>
<dbReference type="Proteomes" id="UP000243106">
    <property type="component" value="Unassembled WGS sequence"/>
</dbReference>
<reference evidence="2" key="1">
    <citation type="submission" date="2016-10" db="EMBL/GenBank/DDBJ databases">
        <authorList>
            <person name="Varghese N."/>
            <person name="Submissions S."/>
        </authorList>
    </citation>
    <scope>NUCLEOTIDE SEQUENCE [LARGE SCALE GENOMIC DNA]</scope>
    <source>
        <strain evidence="2">JCM 10271</strain>
    </source>
</reference>